<protein>
    <submittedName>
        <fullName evidence="2">Uncharacterized protein</fullName>
    </submittedName>
</protein>
<proteinExistence type="predicted"/>
<name>A0A914Z554_9BILA</name>
<evidence type="ECO:0000313" key="2">
    <source>
        <dbReference type="WBParaSite" id="PSU_v2.g7028.t1"/>
    </source>
</evidence>
<sequence length="143" mass="16451">MSVDSLKELYIHHVEKAKESGCPKPLAIDLVITATTAARPLPDETDPAFVQYFKEELDKRKELDKYYEGFIEYLENLGLKEHSTIVADSLIKMKGHIHSTSANITKTKRTIFRAWGAKVAELFNDADYIRPNCQEYVIFKDKR</sequence>
<dbReference type="AlphaFoldDB" id="A0A914Z554"/>
<dbReference type="Proteomes" id="UP000887577">
    <property type="component" value="Unplaced"/>
</dbReference>
<keyword evidence="1" id="KW-1185">Reference proteome</keyword>
<reference evidence="2" key="1">
    <citation type="submission" date="2022-11" db="UniProtKB">
        <authorList>
            <consortium name="WormBaseParasite"/>
        </authorList>
    </citation>
    <scope>IDENTIFICATION</scope>
</reference>
<evidence type="ECO:0000313" key="1">
    <source>
        <dbReference type="Proteomes" id="UP000887577"/>
    </source>
</evidence>
<dbReference type="WBParaSite" id="PSU_v2.g7028.t1">
    <property type="protein sequence ID" value="PSU_v2.g7028.t1"/>
    <property type="gene ID" value="PSU_v2.g7028"/>
</dbReference>
<organism evidence="1 2">
    <name type="scientific">Panagrolaimus superbus</name>
    <dbReference type="NCBI Taxonomy" id="310955"/>
    <lineage>
        <taxon>Eukaryota</taxon>
        <taxon>Metazoa</taxon>
        <taxon>Ecdysozoa</taxon>
        <taxon>Nematoda</taxon>
        <taxon>Chromadorea</taxon>
        <taxon>Rhabditida</taxon>
        <taxon>Tylenchina</taxon>
        <taxon>Panagrolaimomorpha</taxon>
        <taxon>Panagrolaimoidea</taxon>
        <taxon>Panagrolaimidae</taxon>
        <taxon>Panagrolaimus</taxon>
    </lineage>
</organism>
<accession>A0A914Z554</accession>